<feature type="transmembrane region" description="Helical" evidence="1">
    <location>
        <begin position="93"/>
        <end position="115"/>
    </location>
</feature>
<dbReference type="Pfam" id="PF24301">
    <property type="entry name" value="FraC"/>
    <property type="match status" value="1"/>
</dbReference>
<reference evidence="2 3" key="2">
    <citation type="submission" date="2020-04" db="EMBL/GenBank/DDBJ databases">
        <authorList>
            <person name="Fomenkov A."/>
            <person name="Anton B.P."/>
            <person name="Roberts R.J."/>
        </authorList>
    </citation>
    <scope>NUCLEOTIDE SEQUENCE [LARGE SCALE GENOMIC DNA]</scope>
    <source>
        <strain evidence="2 3">CCAP 1403/13f</strain>
    </source>
</reference>
<dbReference type="InterPro" id="IPR054663">
    <property type="entry name" value="FraC"/>
</dbReference>
<feature type="transmembrane region" description="Helical" evidence="1">
    <location>
        <begin position="46"/>
        <end position="73"/>
    </location>
</feature>
<accession>A0A6H2C317</accession>
<keyword evidence="1" id="KW-0472">Membrane</keyword>
<feature type="transmembrane region" description="Helical" evidence="1">
    <location>
        <begin position="154"/>
        <end position="175"/>
    </location>
</feature>
<proteinExistence type="predicted"/>
<dbReference type="EMBL" id="CP051206">
    <property type="protein sequence ID" value="QJB46225.1"/>
    <property type="molecule type" value="Genomic_DNA"/>
</dbReference>
<keyword evidence="1" id="KW-1133">Transmembrane helix</keyword>
<feature type="transmembrane region" description="Helical" evidence="1">
    <location>
        <begin position="6"/>
        <end position="34"/>
    </location>
</feature>
<sequence>MSDELSLPIILPIGAIFFEILFLLIAIPLEAYILNRWLKFDKRTSIFYAIALNVFSSVIGWIVFFTVEPILSIAIKKELINYVFFNKLQDPSIGTMIVLLSFTIFIATFLVKFLLMKILIIFMGEGGKKTETEIISSQQRASYMNMAKLQNTNLITATLIANSLSYSAITFIILIRSLPIK</sequence>
<evidence type="ECO:0000313" key="2">
    <source>
        <dbReference type="EMBL" id="QJB46225.1"/>
    </source>
</evidence>
<name>A0A6H2C317_DOLFA</name>
<organism evidence="2 3">
    <name type="scientific">Dolichospermum flos-aquae CCAP 1403/13F</name>
    <dbReference type="NCBI Taxonomy" id="315271"/>
    <lineage>
        <taxon>Bacteria</taxon>
        <taxon>Bacillati</taxon>
        <taxon>Cyanobacteriota</taxon>
        <taxon>Cyanophyceae</taxon>
        <taxon>Nostocales</taxon>
        <taxon>Aphanizomenonaceae</taxon>
        <taxon>Dolichospermum</taxon>
    </lineage>
</organism>
<dbReference type="NCBIfam" id="NF045624">
    <property type="entry name" value="filament_FraC"/>
    <property type="match status" value="1"/>
</dbReference>
<gene>
    <name evidence="2" type="ORF">HGD76_20630</name>
</gene>
<dbReference type="KEGG" id="dfs:HGD76_20630"/>
<evidence type="ECO:0000256" key="1">
    <source>
        <dbReference type="SAM" id="Phobius"/>
    </source>
</evidence>
<reference evidence="2 3" key="1">
    <citation type="submission" date="2020-04" db="EMBL/GenBank/DDBJ databases">
        <title>Genome-Wide Identification of 5-Methylcytosine Sites in Bacterial Genomes By High-Throughput Sequencing of MspJI Restriction Fragments.</title>
        <authorList>
            <person name="Wu V."/>
        </authorList>
    </citation>
    <scope>NUCLEOTIDE SEQUENCE [LARGE SCALE GENOMIC DNA]</scope>
    <source>
        <strain evidence="2 3">CCAP 1403/13f</strain>
    </source>
</reference>
<dbReference type="Proteomes" id="UP000502433">
    <property type="component" value="Chromosome"/>
</dbReference>
<evidence type="ECO:0000313" key="3">
    <source>
        <dbReference type="Proteomes" id="UP000502433"/>
    </source>
</evidence>
<protein>
    <submittedName>
        <fullName evidence="2">Filament integrity protein fraC</fullName>
    </submittedName>
</protein>
<keyword evidence="1" id="KW-0812">Transmembrane</keyword>
<dbReference type="RefSeq" id="WP_168696877.1">
    <property type="nucleotide sequence ID" value="NZ_CP051206.1"/>
</dbReference>
<dbReference type="AlphaFoldDB" id="A0A6H2C317"/>